<feature type="domain" description="BTB" evidence="2">
    <location>
        <begin position="405"/>
        <end position="473"/>
    </location>
</feature>
<evidence type="ECO:0000259" key="2">
    <source>
        <dbReference type="PROSITE" id="PS50097"/>
    </source>
</evidence>
<evidence type="ECO:0000313" key="3">
    <source>
        <dbReference type="EMBL" id="KAG8186994.1"/>
    </source>
</evidence>
<feature type="domain" description="BTB" evidence="2">
    <location>
        <begin position="57"/>
        <end position="125"/>
    </location>
</feature>
<gene>
    <name evidence="3" type="ORF">JTE90_005766</name>
</gene>
<evidence type="ECO:0000313" key="4">
    <source>
        <dbReference type="Proteomes" id="UP000827092"/>
    </source>
</evidence>
<keyword evidence="4" id="KW-1185">Reference proteome</keyword>
<accession>A0AAV6USC0</accession>
<dbReference type="InterPro" id="IPR000210">
    <property type="entry name" value="BTB/POZ_dom"/>
</dbReference>
<dbReference type="SMART" id="SM00225">
    <property type="entry name" value="BTB"/>
    <property type="match status" value="3"/>
</dbReference>
<organism evidence="3 4">
    <name type="scientific">Oedothorax gibbosus</name>
    <dbReference type="NCBI Taxonomy" id="931172"/>
    <lineage>
        <taxon>Eukaryota</taxon>
        <taxon>Metazoa</taxon>
        <taxon>Ecdysozoa</taxon>
        <taxon>Arthropoda</taxon>
        <taxon>Chelicerata</taxon>
        <taxon>Arachnida</taxon>
        <taxon>Araneae</taxon>
        <taxon>Araneomorphae</taxon>
        <taxon>Entelegynae</taxon>
        <taxon>Araneoidea</taxon>
        <taxon>Linyphiidae</taxon>
        <taxon>Erigoninae</taxon>
        <taxon>Oedothorax</taxon>
    </lineage>
</organism>
<reference evidence="3 4" key="1">
    <citation type="journal article" date="2022" name="Nat. Ecol. Evol.">
        <title>A masculinizing supergene underlies an exaggerated male reproductive morph in a spider.</title>
        <authorList>
            <person name="Hendrickx F."/>
            <person name="De Corte Z."/>
            <person name="Sonet G."/>
            <person name="Van Belleghem S.M."/>
            <person name="Kostlbacher S."/>
            <person name="Vangestel C."/>
        </authorList>
    </citation>
    <scope>NUCLEOTIDE SEQUENCE [LARGE SCALE GENOMIC DNA]</scope>
    <source>
        <strain evidence="3">W744_W776</strain>
    </source>
</reference>
<sequence length="487" mass="53095">MELIVALHGRQELSASSQVVRETPLNPNSPTNNAKQKNVSGALGDDLLLLYRGSALSDATLNTEGKSFSAHRSILAARSPVFRAMFEKDETSEVQSGVVDIDDVDSETVDRMLVYLYGDSVGDLEWKEASTLYYAADKYEILPLREKCADFLKACLAADNACDLLVLADRHSDQELMTCVVDFILGHEEVLELIVALHGRQELSASSQVVRQTPLNPNSPTNTAKHKNVSGALGDDLLLLYRDSALSDATLNTEGKSFSAHRSILAARSPVFSAMFEKDEACDGRSGVVDIEDVDSETVDRMLVYLYGDSVGDLGWREASALYYAAVKYEILPLKENCSSQITGATLQLEFIVALHGRHELAASAQVVRETQLNPNSPTNTTKHKNVSGALGDDLLLLYRGSALSDAILNTEGKSFSVHRSILAARSPVFRAMFEKDETSEVQSGVVDIDDVDSETVDRMLDYLYGDSVGDLEWKEASGTVLRGGQV</sequence>
<proteinExistence type="predicted"/>
<dbReference type="AlphaFoldDB" id="A0AAV6USC0"/>
<dbReference type="InterPro" id="IPR011333">
    <property type="entry name" value="SKP1/BTB/POZ_sf"/>
</dbReference>
<comment type="caution">
    <text evidence="3">The sequence shown here is derived from an EMBL/GenBank/DDBJ whole genome shotgun (WGS) entry which is preliminary data.</text>
</comment>
<feature type="domain" description="BTB" evidence="2">
    <location>
        <begin position="247"/>
        <end position="311"/>
    </location>
</feature>
<protein>
    <recommendedName>
        <fullName evidence="2">BTB domain-containing protein</fullName>
    </recommendedName>
</protein>
<dbReference type="SUPFAM" id="SSF54695">
    <property type="entry name" value="POZ domain"/>
    <property type="match status" value="3"/>
</dbReference>
<evidence type="ECO:0000256" key="1">
    <source>
        <dbReference type="SAM" id="MobiDB-lite"/>
    </source>
</evidence>
<dbReference type="Proteomes" id="UP000827092">
    <property type="component" value="Unassembled WGS sequence"/>
</dbReference>
<dbReference type="EMBL" id="JAFNEN010000282">
    <property type="protein sequence ID" value="KAG8186994.1"/>
    <property type="molecule type" value="Genomic_DNA"/>
</dbReference>
<dbReference type="PANTHER" id="PTHR24413">
    <property type="entry name" value="SPECKLE-TYPE POZ PROTEIN"/>
    <property type="match status" value="1"/>
</dbReference>
<feature type="region of interest" description="Disordered" evidence="1">
    <location>
        <begin position="16"/>
        <end position="39"/>
    </location>
</feature>
<dbReference type="CDD" id="cd18186">
    <property type="entry name" value="BTB_POZ_ZBTB_KLHL-like"/>
    <property type="match status" value="3"/>
</dbReference>
<dbReference type="Gene3D" id="3.30.710.10">
    <property type="entry name" value="Potassium Channel Kv1.1, Chain A"/>
    <property type="match status" value="3"/>
</dbReference>
<name>A0AAV6USC0_9ARAC</name>
<dbReference type="Pfam" id="PF00651">
    <property type="entry name" value="BTB"/>
    <property type="match status" value="3"/>
</dbReference>
<dbReference type="PROSITE" id="PS50097">
    <property type="entry name" value="BTB"/>
    <property type="match status" value="3"/>
</dbReference>